<name>A0A177F1Y2_9EURO</name>
<keyword evidence="3" id="KW-0805">Transcription regulation</keyword>
<accession>A0A177F1Y2</accession>
<gene>
    <name evidence="9" type="ORF">AYO21_08219</name>
</gene>
<dbReference type="GeneID" id="34603367"/>
<keyword evidence="10" id="KW-1185">Reference proteome</keyword>
<protein>
    <recommendedName>
        <fullName evidence="8">Xylanolytic transcriptional activator regulatory domain-containing protein</fullName>
    </recommendedName>
</protein>
<evidence type="ECO:0000259" key="8">
    <source>
        <dbReference type="SMART" id="SM00906"/>
    </source>
</evidence>
<dbReference type="GO" id="GO:0008270">
    <property type="term" value="F:zinc ion binding"/>
    <property type="evidence" value="ECO:0007669"/>
    <property type="project" value="InterPro"/>
</dbReference>
<proteinExistence type="predicted"/>
<dbReference type="RefSeq" id="XP_022509563.1">
    <property type="nucleotide sequence ID" value="XM_022658167.1"/>
</dbReference>
<dbReference type="CDD" id="cd12148">
    <property type="entry name" value="fungal_TF_MHR"/>
    <property type="match status" value="1"/>
</dbReference>
<keyword evidence="4" id="KW-0238">DNA-binding</keyword>
<dbReference type="EMBL" id="LVKK01000069">
    <property type="protein sequence ID" value="OAG37611.1"/>
    <property type="molecule type" value="Genomic_DNA"/>
</dbReference>
<dbReference type="Proteomes" id="UP000077002">
    <property type="component" value="Unassembled WGS sequence"/>
</dbReference>
<evidence type="ECO:0000256" key="3">
    <source>
        <dbReference type="ARBA" id="ARBA00023015"/>
    </source>
</evidence>
<dbReference type="SMART" id="SM00906">
    <property type="entry name" value="Fungal_trans"/>
    <property type="match status" value="1"/>
</dbReference>
<dbReference type="OrthoDB" id="4139475at2759"/>
<dbReference type="PANTHER" id="PTHR31313:SF77">
    <property type="entry name" value="ZN(II)2CYS6 TRANSCRIPTION FACTOR (EUROFUNG)"/>
    <property type="match status" value="1"/>
</dbReference>
<dbReference type="GO" id="GO:0006351">
    <property type="term" value="P:DNA-templated transcription"/>
    <property type="evidence" value="ECO:0007669"/>
    <property type="project" value="InterPro"/>
</dbReference>
<evidence type="ECO:0000313" key="10">
    <source>
        <dbReference type="Proteomes" id="UP000077002"/>
    </source>
</evidence>
<evidence type="ECO:0000256" key="5">
    <source>
        <dbReference type="ARBA" id="ARBA00023163"/>
    </source>
</evidence>
<dbReference type="PANTHER" id="PTHR31313">
    <property type="entry name" value="TY1 ENHANCER ACTIVATOR"/>
    <property type="match status" value="1"/>
</dbReference>
<dbReference type="GO" id="GO:0003677">
    <property type="term" value="F:DNA binding"/>
    <property type="evidence" value="ECO:0007669"/>
    <property type="project" value="UniProtKB-KW"/>
</dbReference>
<organism evidence="9 10">
    <name type="scientific">Fonsecaea monophora</name>
    <dbReference type="NCBI Taxonomy" id="254056"/>
    <lineage>
        <taxon>Eukaryota</taxon>
        <taxon>Fungi</taxon>
        <taxon>Dikarya</taxon>
        <taxon>Ascomycota</taxon>
        <taxon>Pezizomycotina</taxon>
        <taxon>Eurotiomycetes</taxon>
        <taxon>Chaetothyriomycetidae</taxon>
        <taxon>Chaetothyriales</taxon>
        <taxon>Herpotrichiellaceae</taxon>
        <taxon>Fonsecaea</taxon>
    </lineage>
</organism>
<dbReference type="InterPro" id="IPR007219">
    <property type="entry name" value="XnlR_reg_dom"/>
</dbReference>
<dbReference type="AlphaFoldDB" id="A0A177F1Y2"/>
<evidence type="ECO:0000256" key="4">
    <source>
        <dbReference type="ARBA" id="ARBA00023125"/>
    </source>
</evidence>
<keyword evidence="6" id="KW-0539">Nucleus</keyword>
<evidence type="ECO:0000256" key="2">
    <source>
        <dbReference type="ARBA" id="ARBA00022833"/>
    </source>
</evidence>
<comment type="caution">
    <text evidence="9">The sequence shown here is derived from an EMBL/GenBank/DDBJ whole genome shotgun (WGS) entry which is preliminary data.</text>
</comment>
<evidence type="ECO:0000256" key="7">
    <source>
        <dbReference type="SAM" id="MobiDB-lite"/>
    </source>
</evidence>
<dbReference type="InterPro" id="IPR051615">
    <property type="entry name" value="Transcr_Regulatory_Elem"/>
</dbReference>
<dbReference type="Pfam" id="PF04082">
    <property type="entry name" value="Fungal_trans"/>
    <property type="match status" value="1"/>
</dbReference>
<keyword evidence="2" id="KW-0862">Zinc</keyword>
<evidence type="ECO:0000256" key="1">
    <source>
        <dbReference type="ARBA" id="ARBA00022723"/>
    </source>
</evidence>
<sequence>MSMTSRLESVIAASKASQEDLRHGTPSYLPSNNVQPQRLSETADRHYTHSLAPDQDILDNLQSGSDNYFSTSGVTNSISVEPIPSPDSEQDWGSWIGLDDGNDLSSAACFSNECHPLFDLVPSLGLTHTEPDVPLTLPGDPVPDTISPGEMFAGGSPELLISAAGSDSSVTSARGKVRSHDFDDQDEEHVDSITKNLTSRLGRLQIAEDGQPRYYGATSNLHLLHRGPSSLCRPNLRTVVTHGEAAIARAGLQWKGDAEYEETLVNLFFSWHNALMYVVDKPIFFKERQQFRSGHYTNLYSPALENAIYTIGAAYTDRIHPDVDGPTDEFFGFRTKALLDIEIDSPTIATAQALLVLSSHEAAHARDSRGWIYSGMAVQILSDLGLHLNLAQDFSKFHNTNSSAAEVALLRQNLFWSANTIDTLWGAYSGRPSLMKRLAHNIPGPMPSANYAWEYYTDEYSTMNFPKDFDFHAAAHVHAYLAKLMAVFARVSEVLYSGVPDVQEDIEKFVVKSDADLQDWLSSLPPALRVDYSSSKSRTAIYLPAVLELHLIFNECVILLHRPLIAVDESSRLSISPTHRNAAQSFSKCVQAAQRVCQLLTMFRQRYGLRRPHHQMVHVTMTAGLIHVFQMCITSTGSAENQKAQQSFVTCIQSLGEMGQTYKSASRALDVITSLGQSWQHDDFAGRRVKWPKLQ</sequence>
<feature type="region of interest" description="Disordered" evidence="7">
    <location>
        <begin position="1"/>
        <end position="41"/>
    </location>
</feature>
<feature type="compositionally biased region" description="Polar residues" evidence="7">
    <location>
        <begin position="28"/>
        <end position="40"/>
    </location>
</feature>
<feature type="domain" description="Xylanolytic transcriptional activator regulatory" evidence="8">
    <location>
        <begin position="370"/>
        <end position="453"/>
    </location>
</feature>
<evidence type="ECO:0000256" key="6">
    <source>
        <dbReference type="ARBA" id="ARBA00023242"/>
    </source>
</evidence>
<keyword evidence="1" id="KW-0479">Metal-binding</keyword>
<keyword evidence="5" id="KW-0804">Transcription</keyword>
<evidence type="ECO:0000313" key="9">
    <source>
        <dbReference type="EMBL" id="OAG37611.1"/>
    </source>
</evidence>
<reference evidence="9 10" key="1">
    <citation type="submission" date="2016-03" db="EMBL/GenBank/DDBJ databases">
        <title>Draft genome sequence of the Fonsecaea monophora CBS 269.37.</title>
        <authorList>
            <person name="Bombassaro A."/>
            <person name="Vinicius W.A."/>
            <person name="De Hoog S."/>
            <person name="Sun J."/>
            <person name="Souza E.M."/>
            <person name="Raittz R.T."/>
            <person name="Costa F."/>
            <person name="Leao A.C."/>
            <person name="Tadra-Sfeir M.Z."/>
            <person name="Baura V."/>
            <person name="Balsanelli E."/>
            <person name="Pedrosa F.O."/>
            <person name="Moreno L.F."/>
            <person name="Steffens M.B."/>
            <person name="Xi L."/>
            <person name="Bocca A.L."/>
            <person name="Felipe M.S."/>
            <person name="Teixeira M."/>
            <person name="Telles Filho F.Q."/>
            <person name="Azevedo C.M."/>
            <person name="Gomes R."/>
            <person name="Vicente V.A."/>
        </authorList>
    </citation>
    <scope>NUCLEOTIDE SEQUENCE [LARGE SCALE GENOMIC DNA]</scope>
    <source>
        <strain evidence="9 10">CBS 269.37</strain>
    </source>
</reference>